<proteinExistence type="predicted"/>
<dbReference type="EMBL" id="AOGX02000022">
    <property type="protein sequence ID" value="EOQ88472.1"/>
    <property type="molecule type" value="Genomic_DNA"/>
</dbReference>
<gene>
    <name evidence="1" type="ORF">LEP1GSC202_2299</name>
</gene>
<reference evidence="1 2" key="1">
    <citation type="submission" date="2013-04" db="EMBL/GenBank/DDBJ databases">
        <authorList>
            <person name="Harkins D.M."/>
            <person name="Durkin A.S."/>
            <person name="Brinkac L.M."/>
            <person name="Haft D.H."/>
            <person name="Selengut J.D."/>
            <person name="Sanka R."/>
            <person name="DePew J."/>
            <person name="Purushe J."/>
            <person name="Hartskeerl R.A."/>
            <person name="Ahmed A."/>
            <person name="van der Linden H."/>
            <person name="Goris M.G.A."/>
            <person name="Vinetz J.M."/>
            <person name="Sutton G.G."/>
            <person name="Nierman W.C."/>
            <person name="Fouts D.E."/>
        </authorList>
    </citation>
    <scope>NUCLEOTIDE SEQUENCE [LARGE SCALE GENOMIC DNA]</scope>
    <source>
        <strain evidence="1 2">Sao Paulo</strain>
    </source>
</reference>
<accession>A0A5E8HC85</accession>
<dbReference type="PANTHER" id="PTHR43155:SF2">
    <property type="entry name" value="CYCLIC DI-GMP PHOSPHODIESTERASE PA4108"/>
    <property type="match status" value="1"/>
</dbReference>
<evidence type="ECO:0000313" key="2">
    <source>
        <dbReference type="Proteomes" id="UP000013996"/>
    </source>
</evidence>
<dbReference type="AlphaFoldDB" id="A0A5E8HC85"/>
<dbReference type="PANTHER" id="PTHR43155">
    <property type="entry name" value="CYCLIC DI-GMP PHOSPHODIESTERASE PA4108-RELATED"/>
    <property type="match status" value="1"/>
</dbReference>
<sequence>MNLQFKEETPISLKHSESFFQSNECRIMSINDTNIVPREKLAKFELTEESLNSFRKNQNIPLDLYNKDGQILIHKKRNPTEADFGKLLKFEMQGVYFLISELKKNKPNGNEKQYLEPGRTTKLFDVEKTARFAKQSQALIEDLRKTSFSSDQAVFVQNSVNELLTDFTSNPDFELGIFNILEILSVAGVSVESELMTKRTVVAMGMKVRTRKIVNEGKEESNKKDHLSLMMASYLMDVGYSRLEVKQTPKLTKEEYAVVQQHPIISYLMTLPAPEVESHVRTLILNHHRPYRGNGVNNNFPDPRSLFTKLMSVRDKYNREVGKERITQDIELQLHLQENNVTSSSFEEDIAILSLASEYASLTSNQPWRPAFKSSTALKMILNDSFFSYSNKNIRHLLDYVGSSLTNNENIINFGDFVITASVDSERRAHFDICLVLDVGRYQTRPKLQRICSINPVFQKGIKFKIADFDLKSIKIDRRKAIMDLALQAGTTRVIYTIDPELNPALHEAVYKLNLNS</sequence>
<dbReference type="Pfam" id="PF13487">
    <property type="entry name" value="HD_5"/>
    <property type="match status" value="1"/>
</dbReference>
<dbReference type="Gene3D" id="1.10.3210.10">
    <property type="entry name" value="Hypothetical protein af1432"/>
    <property type="match status" value="1"/>
</dbReference>
<name>A0A5E8HC85_9LEPT</name>
<dbReference type="STRING" id="1249483.LEP1GSC202_2299"/>
<evidence type="ECO:0000313" key="1">
    <source>
        <dbReference type="EMBL" id="EOQ88472.1"/>
    </source>
</evidence>
<organism evidence="1 2">
    <name type="scientific">Leptospira yanagawae serovar Saopaulo str. Sao Paulo = ATCC 700523</name>
    <dbReference type="NCBI Taxonomy" id="1249483"/>
    <lineage>
        <taxon>Bacteria</taxon>
        <taxon>Pseudomonadati</taxon>
        <taxon>Spirochaetota</taxon>
        <taxon>Spirochaetia</taxon>
        <taxon>Leptospirales</taxon>
        <taxon>Leptospiraceae</taxon>
        <taxon>Leptospira</taxon>
    </lineage>
</organism>
<dbReference type="Proteomes" id="UP000013996">
    <property type="component" value="Unassembled WGS sequence"/>
</dbReference>
<protein>
    <submittedName>
        <fullName evidence="1">HD domain protein</fullName>
    </submittedName>
</protein>
<comment type="caution">
    <text evidence="1">The sequence shown here is derived from an EMBL/GenBank/DDBJ whole genome shotgun (WGS) entry which is preliminary data.</text>
</comment>